<dbReference type="Gene3D" id="2.60.120.260">
    <property type="entry name" value="Galactose-binding domain-like"/>
    <property type="match status" value="1"/>
</dbReference>
<keyword evidence="3 8" id="KW-0378">Hydrolase</keyword>
<dbReference type="InterPro" id="IPR006584">
    <property type="entry name" value="Cellulose-bd_IV"/>
</dbReference>
<dbReference type="InterPro" id="IPR005084">
    <property type="entry name" value="CBM6"/>
</dbReference>
<evidence type="ECO:0000259" key="9">
    <source>
        <dbReference type="PROSITE" id="PS51175"/>
    </source>
</evidence>
<dbReference type="CAZy" id="CBM6">
    <property type="family name" value="Carbohydrate-Binding Module Family 6"/>
</dbReference>
<evidence type="ECO:0000256" key="8">
    <source>
        <dbReference type="RuleBase" id="RU361153"/>
    </source>
</evidence>
<dbReference type="HOGENOM" id="CLU_018668_3_0_7"/>
<accession>D0LML6</accession>
<dbReference type="SUPFAM" id="SSF51445">
    <property type="entry name" value="(Trans)glycosidases"/>
    <property type="match status" value="1"/>
</dbReference>
<keyword evidence="7" id="KW-0624">Polysaccharide degradation</keyword>
<dbReference type="SUPFAM" id="SSF49785">
    <property type="entry name" value="Galactose-binding domain-like"/>
    <property type="match status" value="1"/>
</dbReference>
<evidence type="ECO:0000256" key="1">
    <source>
        <dbReference type="ARBA" id="ARBA00005641"/>
    </source>
</evidence>
<dbReference type="Proteomes" id="UP000001880">
    <property type="component" value="Chromosome"/>
</dbReference>
<name>D0LML6_HALO1</name>
<dbReference type="PANTHER" id="PTHR31297:SF41">
    <property type="entry name" value="ENDOGLUCANASE, PUTATIVE (AFU_ORTHOLOGUE AFUA_5G01830)-RELATED"/>
    <property type="match status" value="1"/>
</dbReference>
<dbReference type="AlphaFoldDB" id="D0LML6"/>
<evidence type="ECO:0000256" key="2">
    <source>
        <dbReference type="ARBA" id="ARBA00022729"/>
    </source>
</evidence>
<evidence type="ECO:0000256" key="3">
    <source>
        <dbReference type="ARBA" id="ARBA00022801"/>
    </source>
</evidence>
<keyword evidence="2" id="KW-0732">Signal</keyword>
<dbReference type="GO" id="GO:0030246">
    <property type="term" value="F:carbohydrate binding"/>
    <property type="evidence" value="ECO:0007669"/>
    <property type="project" value="InterPro"/>
</dbReference>
<dbReference type="InterPro" id="IPR008979">
    <property type="entry name" value="Galactose-bd-like_sf"/>
</dbReference>
<dbReference type="SMART" id="SM00606">
    <property type="entry name" value="CBD_IV"/>
    <property type="match status" value="1"/>
</dbReference>
<dbReference type="PROSITE" id="PS51175">
    <property type="entry name" value="CBM6"/>
    <property type="match status" value="1"/>
</dbReference>
<evidence type="ECO:0000256" key="6">
    <source>
        <dbReference type="ARBA" id="ARBA00023295"/>
    </source>
</evidence>
<dbReference type="CDD" id="cd04080">
    <property type="entry name" value="CBM6_cellulase-like"/>
    <property type="match status" value="1"/>
</dbReference>
<dbReference type="PROSITE" id="PS00659">
    <property type="entry name" value="GLYCOSYL_HYDROL_F5"/>
    <property type="match status" value="1"/>
</dbReference>
<dbReference type="InterPro" id="IPR018087">
    <property type="entry name" value="Glyco_hydro_5_CS"/>
</dbReference>
<gene>
    <name evidence="10" type="ordered locus">Hoch_6229</name>
</gene>
<evidence type="ECO:0000256" key="4">
    <source>
        <dbReference type="ARBA" id="ARBA00023001"/>
    </source>
</evidence>
<sequence length="461" mass="50774">MDTEPTSDTGGGLNVGWIDTGDWLSYAVSLPQAGTYTVSYRVASNVVGGGRLQLETDSGSTVLGALDVPSTNGWQNWVTISHVVELPFQGNGSLGIAAVSGGWNLNWLQITPTNCSGGGGGITAGEAAAAMGRGFNLGQMFENTQHPRTFAAAKAKIDAYYAKGFRNVRIPITWTDPVGGDRLVYDANVGQVDRGHPRLAVIEQTVDYALSKPGMYVVINAHHERVLKTDNRWWVLERLWQDIADIFRERDHRLLFEILNEPHREGASAAPMPAAELRFMTGKAYAKIRAVDPQRIVIIGGNQWFHYSEMAQVWPHLDDVGSGNDAYLMATFHHYSPWSFCGDHQGDYADSWSSSDIIQPMEAMKDWAASVGRGMPVYIGEWGVGWGSRYSDMQCNNIRLWYQLFDHDVASSKGMPTSVWDDGGWFGSFSHSTNDFSNNLADCISGTCDWTSGERFNSACF</sequence>
<dbReference type="GO" id="GO:0005576">
    <property type="term" value="C:extracellular region"/>
    <property type="evidence" value="ECO:0007669"/>
    <property type="project" value="TreeGrafter"/>
</dbReference>
<keyword evidence="6 8" id="KW-0326">Glycosidase</keyword>
<evidence type="ECO:0000313" key="11">
    <source>
        <dbReference type="Proteomes" id="UP000001880"/>
    </source>
</evidence>
<evidence type="ECO:0000256" key="7">
    <source>
        <dbReference type="ARBA" id="ARBA00023326"/>
    </source>
</evidence>
<dbReference type="STRING" id="502025.Hoch_6229"/>
<feature type="domain" description="CBM6" evidence="9">
    <location>
        <begin position="1"/>
        <end position="111"/>
    </location>
</feature>
<protein>
    <submittedName>
        <fullName evidence="10">Carbohydrate binding family 6</fullName>
    </submittedName>
</protein>
<keyword evidence="4" id="KW-0136">Cellulose degradation</keyword>
<evidence type="ECO:0000256" key="5">
    <source>
        <dbReference type="ARBA" id="ARBA00023277"/>
    </source>
</evidence>
<keyword evidence="11" id="KW-1185">Reference proteome</keyword>
<dbReference type="GO" id="GO:0030245">
    <property type="term" value="P:cellulose catabolic process"/>
    <property type="evidence" value="ECO:0007669"/>
    <property type="project" value="UniProtKB-KW"/>
</dbReference>
<dbReference type="GO" id="GO:0009986">
    <property type="term" value="C:cell surface"/>
    <property type="evidence" value="ECO:0007669"/>
    <property type="project" value="TreeGrafter"/>
</dbReference>
<reference evidence="10 11" key="1">
    <citation type="journal article" date="2010" name="Stand. Genomic Sci.">
        <title>Complete genome sequence of Haliangium ochraceum type strain (SMP-2).</title>
        <authorList>
            <consortium name="US DOE Joint Genome Institute (JGI-PGF)"/>
            <person name="Ivanova N."/>
            <person name="Daum C."/>
            <person name="Lang E."/>
            <person name="Abt B."/>
            <person name="Kopitz M."/>
            <person name="Saunders E."/>
            <person name="Lapidus A."/>
            <person name="Lucas S."/>
            <person name="Glavina Del Rio T."/>
            <person name="Nolan M."/>
            <person name="Tice H."/>
            <person name="Copeland A."/>
            <person name="Cheng J.F."/>
            <person name="Chen F."/>
            <person name="Bruce D."/>
            <person name="Goodwin L."/>
            <person name="Pitluck S."/>
            <person name="Mavromatis K."/>
            <person name="Pati A."/>
            <person name="Mikhailova N."/>
            <person name="Chen A."/>
            <person name="Palaniappan K."/>
            <person name="Land M."/>
            <person name="Hauser L."/>
            <person name="Chang Y.J."/>
            <person name="Jeffries C.D."/>
            <person name="Detter J.C."/>
            <person name="Brettin T."/>
            <person name="Rohde M."/>
            <person name="Goker M."/>
            <person name="Bristow J."/>
            <person name="Markowitz V."/>
            <person name="Eisen J.A."/>
            <person name="Hugenholtz P."/>
            <person name="Kyrpides N.C."/>
            <person name="Klenk H.P."/>
        </authorList>
    </citation>
    <scope>NUCLEOTIDE SEQUENCE [LARGE SCALE GENOMIC DNA]</scope>
    <source>
        <strain evidence="11">DSM 14365 / CIP 107738 / JCM 11303 / AJ 13395 / SMP-2</strain>
    </source>
</reference>
<dbReference type="InterPro" id="IPR001547">
    <property type="entry name" value="Glyco_hydro_5"/>
</dbReference>
<dbReference type="Gene3D" id="3.20.20.80">
    <property type="entry name" value="Glycosidases"/>
    <property type="match status" value="1"/>
</dbReference>
<dbReference type="Pfam" id="PF03422">
    <property type="entry name" value="CBM_6"/>
    <property type="match status" value="1"/>
</dbReference>
<comment type="similarity">
    <text evidence="1 8">Belongs to the glycosyl hydrolase 5 (cellulase A) family.</text>
</comment>
<proteinExistence type="inferred from homology"/>
<dbReference type="InterPro" id="IPR017853">
    <property type="entry name" value="GH"/>
</dbReference>
<dbReference type="PANTHER" id="PTHR31297">
    <property type="entry name" value="GLUCAN ENDO-1,6-BETA-GLUCOSIDASE B"/>
    <property type="match status" value="1"/>
</dbReference>
<dbReference type="Pfam" id="PF00150">
    <property type="entry name" value="Cellulase"/>
    <property type="match status" value="1"/>
</dbReference>
<dbReference type="CAZy" id="GH5">
    <property type="family name" value="Glycoside Hydrolase Family 5"/>
</dbReference>
<dbReference type="KEGG" id="hoh:Hoch_6229"/>
<dbReference type="GO" id="GO:0008422">
    <property type="term" value="F:beta-glucosidase activity"/>
    <property type="evidence" value="ECO:0007669"/>
    <property type="project" value="TreeGrafter"/>
</dbReference>
<dbReference type="EMBL" id="CP001804">
    <property type="protein sequence ID" value="ACY18703.1"/>
    <property type="molecule type" value="Genomic_DNA"/>
</dbReference>
<dbReference type="InterPro" id="IPR050386">
    <property type="entry name" value="Glycosyl_hydrolase_5"/>
</dbReference>
<organism evidence="10 11">
    <name type="scientific">Haliangium ochraceum (strain DSM 14365 / JCM 11303 / SMP-2)</name>
    <dbReference type="NCBI Taxonomy" id="502025"/>
    <lineage>
        <taxon>Bacteria</taxon>
        <taxon>Pseudomonadati</taxon>
        <taxon>Myxococcota</taxon>
        <taxon>Polyangia</taxon>
        <taxon>Haliangiales</taxon>
        <taxon>Kofleriaceae</taxon>
        <taxon>Haliangium</taxon>
    </lineage>
</organism>
<keyword evidence="5" id="KW-0119">Carbohydrate metabolism</keyword>
<dbReference type="eggNOG" id="COG2730">
    <property type="taxonomic scope" value="Bacteria"/>
</dbReference>
<evidence type="ECO:0000313" key="10">
    <source>
        <dbReference type="EMBL" id="ACY18703.1"/>
    </source>
</evidence>